<dbReference type="Pfam" id="PF04829">
    <property type="entry name" value="PT-VENN"/>
    <property type="match status" value="1"/>
</dbReference>
<gene>
    <name evidence="6" type="ORF">BTJ39_23965</name>
</gene>
<dbReference type="AlphaFoldDB" id="A0A1S8Y4G7"/>
<dbReference type="InterPro" id="IPR006914">
    <property type="entry name" value="VENN_dom"/>
</dbReference>
<reference evidence="6 7" key="1">
    <citation type="submission" date="2016-12" db="EMBL/GenBank/DDBJ databases">
        <title>Izhakiella australiana sp. nov. of genus Izhakiella isolated from Australian desert.</title>
        <authorList>
            <person name="Ji M."/>
        </authorList>
    </citation>
    <scope>NUCLEOTIDE SEQUENCE [LARGE SCALE GENOMIC DNA]</scope>
    <source>
        <strain evidence="6 7">D4N98</strain>
    </source>
</reference>
<feature type="domain" description="VENN motif-containing" evidence="5">
    <location>
        <begin position="87"/>
        <end position="108"/>
    </location>
</feature>
<keyword evidence="7" id="KW-1185">Reference proteome</keyword>
<dbReference type="STRING" id="1926881.BTJ39_23965"/>
<accession>A0A1S8Y4G7</accession>
<comment type="subcellular location">
    <subcellularLocation>
        <location evidence="1">Target cell</location>
        <location evidence="1">Target cell cytoplasm</location>
    </subcellularLocation>
</comment>
<comment type="caution">
    <text evidence="6">The sequence shown here is derived from an EMBL/GenBank/DDBJ whole genome shotgun (WGS) entry which is preliminary data.</text>
</comment>
<evidence type="ECO:0000256" key="2">
    <source>
        <dbReference type="ARBA" id="ARBA00022656"/>
    </source>
</evidence>
<keyword evidence="3" id="KW-1266">Target cell cytoplasm</keyword>
<protein>
    <recommendedName>
        <fullName evidence="5">VENN motif-containing domain-containing protein</fullName>
    </recommendedName>
</protein>
<keyword evidence="2" id="KW-0800">Toxin</keyword>
<dbReference type="EMBL" id="MRUL01000045">
    <property type="protein sequence ID" value="OON33563.1"/>
    <property type="molecule type" value="Genomic_DNA"/>
</dbReference>
<evidence type="ECO:0000259" key="5">
    <source>
        <dbReference type="Pfam" id="PF04829"/>
    </source>
</evidence>
<evidence type="ECO:0000256" key="4">
    <source>
        <dbReference type="ARBA" id="ARBA00023026"/>
    </source>
</evidence>
<keyword evidence="4" id="KW-0843">Virulence</keyword>
<evidence type="ECO:0000313" key="6">
    <source>
        <dbReference type="EMBL" id="OON33563.1"/>
    </source>
</evidence>
<name>A0A1S8Y4G7_9GAMM</name>
<evidence type="ECO:0000313" key="7">
    <source>
        <dbReference type="Proteomes" id="UP000190667"/>
    </source>
</evidence>
<organism evidence="6 7">
    <name type="scientific">Izhakiella australiensis</name>
    <dbReference type="NCBI Taxonomy" id="1926881"/>
    <lineage>
        <taxon>Bacteria</taxon>
        <taxon>Pseudomonadati</taxon>
        <taxon>Pseudomonadota</taxon>
        <taxon>Gammaproteobacteria</taxon>
        <taxon>Enterobacterales</taxon>
        <taxon>Erwiniaceae</taxon>
        <taxon>Izhakiella</taxon>
    </lineage>
</organism>
<dbReference type="GO" id="GO:0090729">
    <property type="term" value="F:toxin activity"/>
    <property type="evidence" value="ECO:0007669"/>
    <property type="project" value="UniProtKB-KW"/>
</dbReference>
<sequence length="323" mass="32533">MAQALSGAAAPYLAEQIHIMTTDPVTGNLNASANLMAHAVLGAVTAQLQDGSALAGAAGASAGEYIAQQLYPGVDKSKLSEEQKQSSSAGALSGAQAGKNAVENNALSLPAGMAAYGQAVASWNQYAEANGLTDAEKQAGLKKLAEGDMPEYANVTKVIVEGSTDGAILAGAWYLGPAATIWEVAASGTIGTIANGTYQWFDINSRENQSKPLNERKTWDYWSSGSAVVTGALAPGRGVWQNVGITVGSSVFTDGPDVGAVGGAIAGAGVGGAFGKYAPGLLEPVLGPSSGFLSDISGSVGGEIIGNKIKDKINGTGKQLDEK</sequence>
<dbReference type="Proteomes" id="UP000190667">
    <property type="component" value="Unassembled WGS sequence"/>
</dbReference>
<proteinExistence type="predicted"/>
<evidence type="ECO:0000256" key="3">
    <source>
        <dbReference type="ARBA" id="ARBA00022913"/>
    </source>
</evidence>
<evidence type="ECO:0000256" key="1">
    <source>
        <dbReference type="ARBA" id="ARBA00004219"/>
    </source>
</evidence>